<dbReference type="EMBL" id="MU275841">
    <property type="protein sequence ID" value="KAI0053225.1"/>
    <property type="molecule type" value="Genomic_DNA"/>
</dbReference>
<accession>A0ACB8S9Z3</accession>
<dbReference type="Proteomes" id="UP000814033">
    <property type="component" value="Unassembled WGS sequence"/>
</dbReference>
<protein>
    <submittedName>
        <fullName evidence="1">Uncharacterized protein</fullName>
    </submittedName>
</protein>
<reference evidence="1" key="1">
    <citation type="submission" date="2021-02" db="EMBL/GenBank/DDBJ databases">
        <authorList>
            <consortium name="DOE Joint Genome Institute"/>
            <person name="Ahrendt S."/>
            <person name="Looney B.P."/>
            <person name="Miyauchi S."/>
            <person name="Morin E."/>
            <person name="Drula E."/>
            <person name="Courty P.E."/>
            <person name="Chicoki N."/>
            <person name="Fauchery L."/>
            <person name="Kohler A."/>
            <person name="Kuo A."/>
            <person name="Labutti K."/>
            <person name="Pangilinan J."/>
            <person name="Lipzen A."/>
            <person name="Riley R."/>
            <person name="Andreopoulos W."/>
            <person name="He G."/>
            <person name="Johnson J."/>
            <person name="Barry K.W."/>
            <person name="Grigoriev I.V."/>
            <person name="Nagy L."/>
            <person name="Hibbett D."/>
            <person name="Henrissat B."/>
            <person name="Matheny P.B."/>
            <person name="Labbe J."/>
            <person name="Martin F."/>
        </authorList>
    </citation>
    <scope>NUCLEOTIDE SEQUENCE</scope>
    <source>
        <strain evidence="1">FP105234-sp</strain>
    </source>
</reference>
<evidence type="ECO:0000313" key="2">
    <source>
        <dbReference type="Proteomes" id="UP000814033"/>
    </source>
</evidence>
<name>A0ACB8S9Z3_9AGAM</name>
<sequence>MASNNPFRTPTVTPMPTGASTFSSPGYFPPPQGPPPPHLLTSNTGGGFQAPVRSGSESPVDDGPPEQLPGLAPRPSLTRPGPTPVAPPLPPRVSTSSVTSRVDSLGPPSGTPPPLPSRINAPSRLDSLGPPSGTPPPLPSRITVSSPTNQSFDLPTNTPPTDDAPPPAYTPTPDAFIGESTVDIGPRRPFQPAPQPAPPVHPANNWGPPAPPANNWAPPPQAPPNNWGSPSPPANNWIPPPQASSSLRASSPDIRSQSQPISPQADLSDFAREFYSAGAGTPGQDAPQARFAPPPGEPPRRPSSAAGSSTRHGGGGGSGSGPSNDGRPTSTPTPGHPLLNKGRILVYPQGYTCDKCLNTGYKSYDPTHPCRKDWERYGRTYTAIFDSSPWGPNASQGNRTKWSFQKPLPDLRGPPQASTSASSSYLTPPGTAHRRSVSQPQGPPPLNRAPSRPVAVLPGMRPPPGATVVMPGDPRIGGQLCWRCGGRGMTPFLIFDELPCETCGGVGRVFP</sequence>
<reference evidence="1" key="2">
    <citation type="journal article" date="2022" name="New Phytol.">
        <title>Evolutionary transition to the ectomycorrhizal habit in the genomes of a hyperdiverse lineage of mushroom-forming fungi.</title>
        <authorList>
            <person name="Looney B."/>
            <person name="Miyauchi S."/>
            <person name="Morin E."/>
            <person name="Drula E."/>
            <person name="Courty P.E."/>
            <person name="Kohler A."/>
            <person name="Kuo A."/>
            <person name="LaButti K."/>
            <person name="Pangilinan J."/>
            <person name="Lipzen A."/>
            <person name="Riley R."/>
            <person name="Andreopoulos W."/>
            <person name="He G."/>
            <person name="Johnson J."/>
            <person name="Nolan M."/>
            <person name="Tritt A."/>
            <person name="Barry K.W."/>
            <person name="Grigoriev I.V."/>
            <person name="Nagy L.G."/>
            <person name="Hibbett D."/>
            <person name="Henrissat B."/>
            <person name="Matheny P.B."/>
            <person name="Labbe J."/>
            <person name="Martin F.M."/>
        </authorList>
    </citation>
    <scope>NUCLEOTIDE SEQUENCE</scope>
    <source>
        <strain evidence="1">FP105234-sp</strain>
    </source>
</reference>
<comment type="caution">
    <text evidence="1">The sequence shown here is derived from an EMBL/GenBank/DDBJ whole genome shotgun (WGS) entry which is preliminary data.</text>
</comment>
<organism evidence="1 2">
    <name type="scientific">Auriscalpium vulgare</name>
    <dbReference type="NCBI Taxonomy" id="40419"/>
    <lineage>
        <taxon>Eukaryota</taxon>
        <taxon>Fungi</taxon>
        <taxon>Dikarya</taxon>
        <taxon>Basidiomycota</taxon>
        <taxon>Agaricomycotina</taxon>
        <taxon>Agaricomycetes</taxon>
        <taxon>Russulales</taxon>
        <taxon>Auriscalpiaceae</taxon>
        <taxon>Auriscalpium</taxon>
    </lineage>
</organism>
<proteinExistence type="predicted"/>
<gene>
    <name evidence="1" type="ORF">FA95DRAFT_944154</name>
</gene>
<keyword evidence="2" id="KW-1185">Reference proteome</keyword>
<evidence type="ECO:0000313" key="1">
    <source>
        <dbReference type="EMBL" id="KAI0053225.1"/>
    </source>
</evidence>